<gene>
    <name evidence="3" type="ORF">CCMP2556_LOCUS4271</name>
</gene>
<keyword evidence="4" id="KW-1185">Reference proteome</keyword>
<evidence type="ECO:0000313" key="3">
    <source>
        <dbReference type="EMBL" id="CAK8995993.1"/>
    </source>
</evidence>
<dbReference type="Proteomes" id="UP001642484">
    <property type="component" value="Unassembled WGS sequence"/>
</dbReference>
<protein>
    <submittedName>
        <fullName evidence="3">Uncharacterized protein</fullName>
    </submittedName>
</protein>
<feature type="transmembrane region" description="Helical" evidence="1">
    <location>
        <begin position="44"/>
        <end position="69"/>
    </location>
</feature>
<evidence type="ECO:0000256" key="1">
    <source>
        <dbReference type="SAM" id="Phobius"/>
    </source>
</evidence>
<keyword evidence="1" id="KW-0472">Membrane</keyword>
<comment type="caution">
    <text evidence="3">The sequence shown here is derived from an EMBL/GenBank/DDBJ whole genome shotgun (WGS) entry which is preliminary data.</text>
</comment>
<sequence length="144" mass="15458">MKYQVLLVLVATVAAVKQKRLASWPVEASPEHDAWGHRSRESLGIHGLTLLLALAALSTCAVGLGMFYFQAVRDAEALLKTRKFGESNAEGACCDAPVYGRASRAMFGFASQRGGCENSQVSQAKFKDCVNNGLAQPRTILVGQ</sequence>
<dbReference type="EMBL" id="CAXAMN010001736">
    <property type="protein sequence ID" value="CAK8995993.1"/>
    <property type="molecule type" value="Genomic_DNA"/>
</dbReference>
<accession>A0ABP0I172</accession>
<evidence type="ECO:0000256" key="2">
    <source>
        <dbReference type="SAM" id="SignalP"/>
    </source>
</evidence>
<keyword evidence="2" id="KW-0732">Signal</keyword>
<feature type="chain" id="PRO_5046964041" evidence="2">
    <location>
        <begin position="16"/>
        <end position="144"/>
    </location>
</feature>
<proteinExistence type="predicted"/>
<feature type="signal peptide" evidence="2">
    <location>
        <begin position="1"/>
        <end position="15"/>
    </location>
</feature>
<keyword evidence="1" id="KW-0812">Transmembrane</keyword>
<evidence type="ECO:0000313" key="4">
    <source>
        <dbReference type="Proteomes" id="UP001642484"/>
    </source>
</evidence>
<reference evidence="3 4" key="1">
    <citation type="submission" date="2024-02" db="EMBL/GenBank/DDBJ databases">
        <authorList>
            <person name="Chen Y."/>
            <person name="Shah S."/>
            <person name="Dougan E. K."/>
            <person name="Thang M."/>
            <person name="Chan C."/>
        </authorList>
    </citation>
    <scope>NUCLEOTIDE SEQUENCE [LARGE SCALE GENOMIC DNA]</scope>
</reference>
<organism evidence="3 4">
    <name type="scientific">Durusdinium trenchii</name>
    <dbReference type="NCBI Taxonomy" id="1381693"/>
    <lineage>
        <taxon>Eukaryota</taxon>
        <taxon>Sar</taxon>
        <taxon>Alveolata</taxon>
        <taxon>Dinophyceae</taxon>
        <taxon>Suessiales</taxon>
        <taxon>Symbiodiniaceae</taxon>
        <taxon>Durusdinium</taxon>
    </lineage>
</organism>
<keyword evidence="1" id="KW-1133">Transmembrane helix</keyword>
<name>A0ABP0I172_9DINO</name>